<evidence type="ECO:0000256" key="19">
    <source>
        <dbReference type="PIRSR" id="PIRSR000615-1"/>
    </source>
</evidence>
<evidence type="ECO:0000256" key="15">
    <source>
        <dbReference type="ARBA" id="ARBA00023170"/>
    </source>
</evidence>
<evidence type="ECO:0000256" key="7">
    <source>
        <dbReference type="ARBA" id="ARBA00022692"/>
    </source>
</evidence>
<feature type="disulfide bond" evidence="22">
    <location>
        <begin position="402"/>
        <end position="425"/>
    </location>
</feature>
<dbReference type="PRINTS" id="PR00018">
    <property type="entry name" value="KRINGLE"/>
</dbReference>
<dbReference type="InterPro" id="IPR050122">
    <property type="entry name" value="RTK"/>
</dbReference>
<evidence type="ECO:0000256" key="12">
    <source>
        <dbReference type="ARBA" id="ARBA00023136"/>
    </source>
</evidence>
<dbReference type="GO" id="GO:0017147">
    <property type="term" value="F:Wnt-protein binding"/>
    <property type="evidence" value="ECO:0007669"/>
    <property type="project" value="TreeGrafter"/>
</dbReference>
<dbReference type="GO" id="GO:0004714">
    <property type="term" value="F:transmembrane receptor protein tyrosine kinase activity"/>
    <property type="evidence" value="ECO:0007669"/>
    <property type="project" value="UniProtKB-EC"/>
</dbReference>
<keyword evidence="30" id="KW-1185">Reference proteome</keyword>
<evidence type="ECO:0000256" key="14">
    <source>
        <dbReference type="ARBA" id="ARBA00023157"/>
    </source>
</evidence>
<comment type="subcellular location">
    <subcellularLocation>
        <location evidence="1">Endomembrane system</location>
    </subcellularLocation>
    <subcellularLocation>
        <location evidence="2">Membrane</location>
        <topology evidence="2">Single-pass type I membrane protein</topology>
    </subcellularLocation>
</comment>
<dbReference type="GO" id="GO:0048680">
    <property type="term" value="P:positive regulation of axon regeneration"/>
    <property type="evidence" value="ECO:0007669"/>
    <property type="project" value="UniProtKB-ARBA"/>
</dbReference>
<dbReference type="InterPro" id="IPR011009">
    <property type="entry name" value="Kinase-like_dom_sf"/>
</dbReference>
<dbReference type="PROSITE" id="PS00109">
    <property type="entry name" value="PROTEIN_KINASE_TYR"/>
    <property type="match status" value="1"/>
</dbReference>
<dbReference type="FunFam" id="2.60.40.10:FF:000107">
    <property type="entry name" value="Myosin, light chain kinase a"/>
    <property type="match status" value="1"/>
</dbReference>
<dbReference type="InterPro" id="IPR008266">
    <property type="entry name" value="Tyr_kinase_AS"/>
</dbReference>
<evidence type="ECO:0000259" key="25">
    <source>
        <dbReference type="PROSITE" id="PS50011"/>
    </source>
</evidence>
<dbReference type="InterPro" id="IPR020067">
    <property type="entry name" value="Frizzled_dom"/>
</dbReference>
<keyword evidence="14 22" id="KW-1015">Disulfide bond</keyword>
<keyword evidence="15" id="KW-0675">Receptor</keyword>
<dbReference type="Gene3D" id="2.40.20.10">
    <property type="entry name" value="Plasminogen Kringle 4"/>
    <property type="match status" value="1"/>
</dbReference>
<evidence type="ECO:0000256" key="18">
    <source>
        <dbReference type="ARBA" id="ARBA00051243"/>
    </source>
</evidence>
<dbReference type="SMART" id="SM00408">
    <property type="entry name" value="IGc2"/>
    <property type="match status" value="1"/>
</dbReference>
<dbReference type="InterPro" id="IPR013098">
    <property type="entry name" value="Ig_I-set"/>
</dbReference>
<feature type="domain" description="FZ" evidence="26">
    <location>
        <begin position="202"/>
        <end position="334"/>
    </location>
</feature>
<dbReference type="Pfam" id="PF07714">
    <property type="entry name" value="PK_Tyr_Ser-Thr"/>
    <property type="match status" value="1"/>
</dbReference>
<dbReference type="GO" id="GO:0046872">
    <property type="term" value="F:metal ion binding"/>
    <property type="evidence" value="ECO:0007669"/>
    <property type="project" value="UniProtKB-KW"/>
</dbReference>
<dbReference type="SUPFAM" id="SSF57440">
    <property type="entry name" value="Kringle-like"/>
    <property type="match status" value="1"/>
</dbReference>
<dbReference type="InterPro" id="IPR000001">
    <property type="entry name" value="Kringle"/>
</dbReference>
<dbReference type="SUPFAM" id="SSF56112">
    <property type="entry name" value="Protein kinase-like (PK-like)"/>
    <property type="match status" value="1"/>
</dbReference>
<dbReference type="AlphaFoldDB" id="A0AAV5V9F3"/>
<dbReference type="GO" id="GO:0005524">
    <property type="term" value="F:ATP binding"/>
    <property type="evidence" value="ECO:0007669"/>
    <property type="project" value="UniProtKB-KW"/>
</dbReference>
<evidence type="ECO:0000256" key="11">
    <source>
        <dbReference type="ARBA" id="ARBA00022989"/>
    </source>
</evidence>
<evidence type="ECO:0000256" key="17">
    <source>
        <dbReference type="ARBA" id="ARBA00023319"/>
    </source>
</evidence>
<proteinExistence type="predicted"/>
<organism evidence="29 30">
    <name type="scientific">Pristionchus fissidentatus</name>
    <dbReference type="NCBI Taxonomy" id="1538716"/>
    <lineage>
        <taxon>Eukaryota</taxon>
        <taxon>Metazoa</taxon>
        <taxon>Ecdysozoa</taxon>
        <taxon>Nematoda</taxon>
        <taxon>Chromadorea</taxon>
        <taxon>Rhabditida</taxon>
        <taxon>Rhabditina</taxon>
        <taxon>Diplogasteromorpha</taxon>
        <taxon>Diplogasteroidea</taxon>
        <taxon>Neodiplogasteridae</taxon>
        <taxon>Pristionchus</taxon>
    </lineage>
</organism>
<evidence type="ECO:0000256" key="21">
    <source>
        <dbReference type="PIRSR" id="PIRSR000615-3"/>
    </source>
</evidence>
<evidence type="ECO:0000313" key="30">
    <source>
        <dbReference type="Proteomes" id="UP001432322"/>
    </source>
</evidence>
<dbReference type="Pfam" id="PF00051">
    <property type="entry name" value="Kringle"/>
    <property type="match status" value="1"/>
</dbReference>
<dbReference type="PROSITE" id="PS00021">
    <property type="entry name" value="KRINGLE_1"/>
    <property type="match status" value="1"/>
</dbReference>
<keyword evidence="4" id="KW-0597">Phosphoprotein</keyword>
<dbReference type="SMART" id="SM00409">
    <property type="entry name" value="IG"/>
    <property type="match status" value="1"/>
</dbReference>
<dbReference type="CDD" id="cd00108">
    <property type="entry name" value="KR"/>
    <property type="match status" value="1"/>
</dbReference>
<feature type="domain" description="Protein kinase" evidence="25">
    <location>
        <begin position="582"/>
        <end position="844"/>
    </location>
</feature>
<dbReference type="GO" id="GO:0043235">
    <property type="term" value="C:receptor complex"/>
    <property type="evidence" value="ECO:0007669"/>
    <property type="project" value="TreeGrafter"/>
</dbReference>
<dbReference type="InterPro" id="IPR036179">
    <property type="entry name" value="Ig-like_dom_sf"/>
</dbReference>
<evidence type="ECO:0000256" key="13">
    <source>
        <dbReference type="ARBA" id="ARBA00023137"/>
    </source>
</evidence>
<evidence type="ECO:0000256" key="6">
    <source>
        <dbReference type="ARBA" id="ARBA00022679"/>
    </source>
</evidence>
<feature type="region of interest" description="Disordered" evidence="23">
    <location>
        <begin position="132"/>
        <end position="184"/>
    </location>
</feature>
<dbReference type="CDD" id="cd07459">
    <property type="entry name" value="CRD_TK_ROR_like"/>
    <property type="match status" value="1"/>
</dbReference>
<evidence type="ECO:0000256" key="8">
    <source>
        <dbReference type="ARBA" id="ARBA00022741"/>
    </source>
</evidence>
<evidence type="ECO:0000256" key="20">
    <source>
        <dbReference type="PIRSR" id="PIRSR000615-2"/>
    </source>
</evidence>
<keyword evidence="21" id="KW-0460">Magnesium</keyword>
<dbReference type="SUPFAM" id="SSF48726">
    <property type="entry name" value="Immunoglobulin"/>
    <property type="match status" value="1"/>
</dbReference>
<dbReference type="GO" id="GO:0005886">
    <property type="term" value="C:plasma membrane"/>
    <property type="evidence" value="ECO:0007669"/>
    <property type="project" value="TreeGrafter"/>
</dbReference>
<dbReference type="FunFam" id="1.10.510.10:FF:001512">
    <property type="entry name" value="Receptor tyrosine-protein kinase erbB-2"/>
    <property type="match status" value="1"/>
</dbReference>
<keyword evidence="6" id="KW-0808">Transferase</keyword>
<feature type="active site" description="Proton acceptor" evidence="19">
    <location>
        <position position="713"/>
    </location>
</feature>
<gene>
    <name evidence="29" type="ORF">PFISCL1PPCAC_6159</name>
</gene>
<dbReference type="CDD" id="cd00192">
    <property type="entry name" value="PTKc"/>
    <property type="match status" value="1"/>
</dbReference>
<dbReference type="InterPro" id="IPR003598">
    <property type="entry name" value="Ig_sub2"/>
</dbReference>
<feature type="compositionally biased region" description="Acidic residues" evidence="23">
    <location>
        <begin position="150"/>
        <end position="161"/>
    </location>
</feature>
<feature type="domain" description="Ig-like" evidence="28">
    <location>
        <begin position="38"/>
        <end position="128"/>
    </location>
</feature>
<feature type="domain" description="Kringle" evidence="27">
    <location>
        <begin position="354"/>
        <end position="430"/>
    </location>
</feature>
<dbReference type="InterPro" id="IPR038178">
    <property type="entry name" value="Kringle_sf"/>
</dbReference>
<accession>A0AAV5V9F3</accession>
<protein>
    <recommendedName>
        <fullName evidence="3">receptor protein-tyrosine kinase</fullName>
        <ecNumber evidence="3">2.7.10.1</ecNumber>
    </recommendedName>
</protein>
<feature type="binding site" evidence="21">
    <location>
        <position position="731"/>
    </location>
    <ligand>
        <name>Mg(2+)</name>
        <dbReference type="ChEBI" id="CHEBI:18420"/>
    </ligand>
</feature>
<keyword evidence="16" id="KW-0325">Glycoprotein</keyword>
<evidence type="ECO:0000259" key="26">
    <source>
        <dbReference type="PROSITE" id="PS50038"/>
    </source>
</evidence>
<evidence type="ECO:0000256" key="22">
    <source>
        <dbReference type="PROSITE-ProRule" id="PRU00121"/>
    </source>
</evidence>
<dbReference type="InterPro" id="IPR041775">
    <property type="entry name" value="Ror-like_CRD"/>
</dbReference>
<evidence type="ECO:0000256" key="5">
    <source>
        <dbReference type="ARBA" id="ARBA00022572"/>
    </source>
</evidence>
<evidence type="ECO:0000256" key="2">
    <source>
        <dbReference type="ARBA" id="ARBA00004479"/>
    </source>
</evidence>
<keyword evidence="8 20" id="KW-0547">Nucleotide-binding</keyword>
<feature type="region of interest" description="Disordered" evidence="23">
    <location>
        <begin position="848"/>
        <end position="915"/>
    </location>
</feature>
<dbReference type="PROSITE" id="PS50835">
    <property type="entry name" value="IG_LIKE"/>
    <property type="match status" value="1"/>
</dbReference>
<evidence type="ECO:0000256" key="3">
    <source>
        <dbReference type="ARBA" id="ARBA00011902"/>
    </source>
</evidence>
<name>A0AAV5V9F3_9BILA</name>
<keyword evidence="7 24" id="KW-0812">Transmembrane</keyword>
<dbReference type="InterPro" id="IPR001245">
    <property type="entry name" value="Ser-Thr/Tyr_kinase_cat_dom"/>
</dbReference>
<feature type="compositionally biased region" description="Low complexity" evidence="23">
    <location>
        <begin position="849"/>
        <end position="870"/>
    </location>
</feature>
<keyword evidence="5 22" id="KW-0420">Kringle</keyword>
<evidence type="ECO:0000256" key="1">
    <source>
        <dbReference type="ARBA" id="ARBA00004308"/>
    </source>
</evidence>
<keyword evidence="13" id="KW-0829">Tyrosine-protein kinase</keyword>
<evidence type="ECO:0000256" key="24">
    <source>
        <dbReference type="SAM" id="Phobius"/>
    </source>
</evidence>
<dbReference type="PIRSF" id="PIRSF000615">
    <property type="entry name" value="TyrPK_CSF1-R"/>
    <property type="match status" value="1"/>
</dbReference>
<evidence type="ECO:0000256" key="16">
    <source>
        <dbReference type="ARBA" id="ARBA00023180"/>
    </source>
</evidence>
<dbReference type="GO" id="GO:0012505">
    <property type="term" value="C:endomembrane system"/>
    <property type="evidence" value="ECO:0007669"/>
    <property type="project" value="UniProtKB-SubCell"/>
</dbReference>
<dbReference type="Gene3D" id="1.10.2000.10">
    <property type="entry name" value="Frizzled cysteine-rich domain"/>
    <property type="match status" value="1"/>
</dbReference>
<sequence length="915" mass="101508">MHLPKLDDDLFIEPPNDEDVIYGDYNDTMDGEPSVNRPYLRLTTSLRNITRNSGTDVRLRCDAIGTAPIAFEWKKNHAPVEKSRRLRIRHRENTSRLVISSLDVLDSAFYECIATNPAGSVNSTAILKVKNAPHSEKVRNRPSTSRVDHNEEDYDEYEEMDDPRGRLPSEEDSDLYSVPDNAAGPGFIPSGPSERWLDEMKIKEGQCVLYRGEACRSFLAGRHIRITTKNREDMYDVDRNLRAAIMFINNFDRVKPECKRISHAVACFHMYKVCDPSDHTKTQSICKEDCNKMTEEMCPSEMAEASSHDLIGDSPRALFPICSALPPDPNCIPILKTPTPSRDPIHSKPRPDHWCYTESGMNYQGMVSLTQTGKECIDWSASSTREFSTHTYPQLRQSANYCRNPGGRRPRPWCYSSSLGQEEYCDIPMCPPDLVNQFGGGNNGNAIGNSSSLPALWVGLGPSLQLAVLGGFGALCLLLIILLCVFCRRRGGEGGVKGGVNSASSHPPPSLPTIHSAPHSTINTAYYRKMNGTSTPMTTRGVEMASLLSGGTRIPMNPVDGGLYDESMSEPFHVLDIQQNALVGMRQIGHCNLGVMLSMGTWSGSPNGEMPIVAKISSRDIASRAIVEDEINRVAALSHPNLLCLLGVTYLDGESLAAIYEYSVNGSLLALCRLRAVSEERERETHLHDFLSCAIQISAGLEYLSLQGLIHKDVSARNVLVGEGMHVKLADIAAMINDYNDDYVNMGARTLLPIRWMSREAIEGGRFTPKSDVWAFGVTLWEMYSYGRQPYEGYPNHQITHLLTTRQLLEPPAQCPTNMYSVMVECWHDSPDRRPSFSELHRRLQTWGSMSPAPRGTSSSSHSGSSARGGTMAGRSRAPPPIYPQRGLRRPEDASPLMGMIPTAYEYTDEDGDSD</sequence>
<keyword evidence="21" id="KW-0479">Metal-binding</keyword>
<keyword evidence="10 20" id="KW-0067">ATP-binding</keyword>
<evidence type="ECO:0000259" key="27">
    <source>
        <dbReference type="PROSITE" id="PS50070"/>
    </source>
</evidence>
<keyword evidence="12 24" id="KW-0472">Membrane</keyword>
<keyword evidence="11 24" id="KW-1133">Transmembrane helix</keyword>
<dbReference type="InterPro" id="IPR013783">
    <property type="entry name" value="Ig-like_fold"/>
</dbReference>
<dbReference type="EC" id="2.7.10.1" evidence="3"/>
<dbReference type="InterPro" id="IPR000719">
    <property type="entry name" value="Prot_kinase_dom"/>
</dbReference>
<comment type="caution">
    <text evidence="29">The sequence shown here is derived from an EMBL/GenBank/DDBJ whole genome shotgun (WGS) entry which is preliminary data.</text>
</comment>
<reference evidence="29" key="1">
    <citation type="submission" date="2023-10" db="EMBL/GenBank/DDBJ databases">
        <title>Genome assembly of Pristionchus species.</title>
        <authorList>
            <person name="Yoshida K."/>
            <person name="Sommer R.J."/>
        </authorList>
    </citation>
    <scope>NUCLEOTIDE SEQUENCE</scope>
    <source>
        <strain evidence="29">RS5133</strain>
    </source>
</reference>
<dbReference type="InterPro" id="IPR007110">
    <property type="entry name" value="Ig-like_dom"/>
</dbReference>
<comment type="caution">
    <text evidence="22">Lacks conserved residue(s) required for the propagation of feature annotation.</text>
</comment>
<dbReference type="PANTHER" id="PTHR24416">
    <property type="entry name" value="TYROSINE-PROTEIN KINASE RECEPTOR"/>
    <property type="match status" value="1"/>
</dbReference>
<dbReference type="PRINTS" id="PR00109">
    <property type="entry name" value="TYRKINASE"/>
</dbReference>
<comment type="catalytic activity">
    <reaction evidence="18">
        <text>L-tyrosyl-[protein] + ATP = O-phospho-L-tyrosyl-[protein] + ADP + H(+)</text>
        <dbReference type="Rhea" id="RHEA:10596"/>
        <dbReference type="Rhea" id="RHEA-COMP:10136"/>
        <dbReference type="Rhea" id="RHEA-COMP:20101"/>
        <dbReference type="ChEBI" id="CHEBI:15378"/>
        <dbReference type="ChEBI" id="CHEBI:30616"/>
        <dbReference type="ChEBI" id="CHEBI:46858"/>
        <dbReference type="ChEBI" id="CHEBI:61978"/>
        <dbReference type="ChEBI" id="CHEBI:456216"/>
        <dbReference type="EC" id="2.7.10.1"/>
    </reaction>
</comment>
<keyword evidence="9" id="KW-0418">Kinase</keyword>
<dbReference type="Proteomes" id="UP001432322">
    <property type="component" value="Unassembled WGS sequence"/>
</dbReference>
<feature type="binding site" evidence="21">
    <location>
        <position position="718"/>
    </location>
    <ligand>
        <name>Mg(2+)</name>
        <dbReference type="ChEBI" id="CHEBI:18420"/>
    </ligand>
</feature>
<feature type="binding site" evidence="20">
    <location>
        <position position="717"/>
    </location>
    <ligand>
        <name>ATP</name>
        <dbReference type="ChEBI" id="CHEBI:30616"/>
    </ligand>
</feature>
<evidence type="ECO:0000313" key="29">
    <source>
        <dbReference type="EMBL" id="GMT14862.1"/>
    </source>
</evidence>
<dbReference type="GO" id="GO:0007169">
    <property type="term" value="P:cell surface receptor protein tyrosine kinase signaling pathway"/>
    <property type="evidence" value="ECO:0007669"/>
    <property type="project" value="TreeGrafter"/>
</dbReference>
<dbReference type="EMBL" id="BTSY01000002">
    <property type="protein sequence ID" value="GMT14862.1"/>
    <property type="molecule type" value="Genomic_DNA"/>
</dbReference>
<dbReference type="PROSITE" id="PS50038">
    <property type="entry name" value="FZ"/>
    <property type="match status" value="1"/>
</dbReference>
<evidence type="ECO:0000256" key="9">
    <source>
        <dbReference type="ARBA" id="ARBA00022777"/>
    </source>
</evidence>
<dbReference type="InterPro" id="IPR003599">
    <property type="entry name" value="Ig_sub"/>
</dbReference>
<dbReference type="InterPro" id="IPR036790">
    <property type="entry name" value="Frizzled_dom_sf"/>
</dbReference>
<dbReference type="InterPro" id="IPR013806">
    <property type="entry name" value="Kringle-like"/>
</dbReference>
<evidence type="ECO:0000256" key="23">
    <source>
        <dbReference type="SAM" id="MobiDB-lite"/>
    </source>
</evidence>
<evidence type="ECO:0000256" key="4">
    <source>
        <dbReference type="ARBA" id="ARBA00022553"/>
    </source>
</evidence>
<dbReference type="GO" id="GO:0009653">
    <property type="term" value="P:anatomical structure morphogenesis"/>
    <property type="evidence" value="ECO:0007669"/>
    <property type="project" value="UniProtKB-ARBA"/>
</dbReference>
<dbReference type="Gene3D" id="1.10.510.10">
    <property type="entry name" value="Transferase(Phosphotransferase) domain 1"/>
    <property type="match status" value="1"/>
</dbReference>
<keyword evidence="17" id="KW-0393">Immunoglobulin domain</keyword>
<feature type="transmembrane region" description="Helical" evidence="24">
    <location>
        <begin position="466"/>
        <end position="487"/>
    </location>
</feature>
<dbReference type="Gene3D" id="2.60.40.10">
    <property type="entry name" value="Immunoglobulins"/>
    <property type="match status" value="1"/>
</dbReference>
<dbReference type="Pfam" id="PF07679">
    <property type="entry name" value="I-set"/>
    <property type="match status" value="1"/>
</dbReference>
<dbReference type="GO" id="GO:0061564">
    <property type="term" value="P:axon development"/>
    <property type="evidence" value="ECO:0007669"/>
    <property type="project" value="UniProtKB-ARBA"/>
</dbReference>
<dbReference type="InterPro" id="IPR018056">
    <property type="entry name" value="Kringle_CS"/>
</dbReference>
<evidence type="ECO:0000256" key="10">
    <source>
        <dbReference type="ARBA" id="ARBA00022840"/>
    </source>
</evidence>
<dbReference type="PANTHER" id="PTHR24416:SF611">
    <property type="entry name" value="TYROSINE-PROTEIN KINASE TRANSMEMBRANE RECEPTOR ROR"/>
    <property type="match status" value="1"/>
</dbReference>
<dbReference type="FunFam" id="2.40.20.10:FF:000032">
    <property type="entry name" value="Tyrosine-protein kinase receptor cam-1"/>
    <property type="match status" value="1"/>
</dbReference>
<evidence type="ECO:0000259" key="28">
    <source>
        <dbReference type="PROSITE" id="PS50835"/>
    </source>
</evidence>
<dbReference type="PROSITE" id="PS50070">
    <property type="entry name" value="KRINGLE_2"/>
    <property type="match status" value="1"/>
</dbReference>
<dbReference type="PROSITE" id="PS50011">
    <property type="entry name" value="PROTEIN_KINASE_DOM"/>
    <property type="match status" value="1"/>
</dbReference>
<dbReference type="SMART" id="SM00130">
    <property type="entry name" value="KR"/>
    <property type="match status" value="1"/>
</dbReference>